<accession>A0A4Q7UHQ1</accession>
<dbReference type="OrthoDB" id="4563074at2"/>
<reference evidence="2 3" key="1">
    <citation type="submission" date="2019-02" db="EMBL/GenBank/DDBJ databases">
        <title>Sequencing the genomes of 1000 actinobacteria strains.</title>
        <authorList>
            <person name="Klenk H.-P."/>
        </authorList>
    </citation>
    <scope>NUCLEOTIDE SEQUENCE [LARGE SCALE GENOMIC DNA]</scope>
    <source>
        <strain evidence="2 3">DSM 45888</strain>
    </source>
</reference>
<evidence type="ECO:0000313" key="2">
    <source>
        <dbReference type="EMBL" id="RZT80404.1"/>
    </source>
</evidence>
<dbReference type="Pfam" id="PF09957">
    <property type="entry name" value="VapB_antitoxin"/>
    <property type="match status" value="1"/>
</dbReference>
<dbReference type="Proteomes" id="UP000293781">
    <property type="component" value="Unassembled WGS sequence"/>
</dbReference>
<evidence type="ECO:0000256" key="1">
    <source>
        <dbReference type="SAM" id="MobiDB-lite"/>
    </source>
</evidence>
<feature type="region of interest" description="Disordered" evidence="1">
    <location>
        <begin position="47"/>
        <end position="75"/>
    </location>
</feature>
<organism evidence="2 3">
    <name type="scientific">Micromonospora violae</name>
    <dbReference type="NCBI Taxonomy" id="1278207"/>
    <lineage>
        <taxon>Bacteria</taxon>
        <taxon>Bacillati</taxon>
        <taxon>Actinomycetota</taxon>
        <taxon>Actinomycetes</taxon>
        <taxon>Micromonosporales</taxon>
        <taxon>Micromonosporaceae</taxon>
        <taxon>Micromonospora</taxon>
    </lineage>
</organism>
<dbReference type="EMBL" id="SHKK01000001">
    <property type="protein sequence ID" value="RZT80404.1"/>
    <property type="molecule type" value="Genomic_DNA"/>
</dbReference>
<evidence type="ECO:0000313" key="3">
    <source>
        <dbReference type="Proteomes" id="UP000293781"/>
    </source>
</evidence>
<protein>
    <submittedName>
        <fullName evidence="2">VapB protein of antitoxin of type II toxin-antitoxin system</fullName>
    </submittedName>
</protein>
<name>A0A4Q7UHQ1_9ACTN</name>
<proteinExistence type="predicted"/>
<dbReference type="AlphaFoldDB" id="A0A4Q7UHQ1"/>
<gene>
    <name evidence="2" type="ORF">EV382_3652</name>
</gene>
<dbReference type="RefSeq" id="WP_130403460.1">
    <property type="nucleotide sequence ID" value="NZ_SHKK01000001.1"/>
</dbReference>
<sequence>MSRTVLDVDDELLAEAGKILGTATTRATVDAALKAVADREKRRQFADWLKSGGLPDLTGPFETPEKPSPPTPAGF</sequence>
<dbReference type="InterPro" id="IPR019239">
    <property type="entry name" value="VapB_antitoxin"/>
</dbReference>
<feature type="compositionally biased region" description="Pro residues" evidence="1">
    <location>
        <begin position="66"/>
        <end position="75"/>
    </location>
</feature>
<keyword evidence="3" id="KW-1185">Reference proteome</keyword>
<comment type="caution">
    <text evidence="2">The sequence shown here is derived from an EMBL/GenBank/DDBJ whole genome shotgun (WGS) entry which is preliminary data.</text>
</comment>